<accession>A0A517VLT6</accession>
<keyword evidence="3" id="KW-1185">Reference proteome</keyword>
<protein>
    <submittedName>
        <fullName evidence="2">Transglutaminase-like superfamily protein</fullName>
    </submittedName>
</protein>
<dbReference type="OrthoDB" id="9804872at2"/>
<dbReference type="Proteomes" id="UP000316855">
    <property type="component" value="Chromosome"/>
</dbReference>
<proteinExistence type="predicted"/>
<evidence type="ECO:0000313" key="3">
    <source>
        <dbReference type="Proteomes" id="UP000316855"/>
    </source>
</evidence>
<gene>
    <name evidence="2" type="ORF">Pan161_56650</name>
</gene>
<organism evidence="2 3">
    <name type="scientific">Gimesia algae</name>
    <dbReference type="NCBI Taxonomy" id="2527971"/>
    <lineage>
        <taxon>Bacteria</taxon>
        <taxon>Pseudomonadati</taxon>
        <taxon>Planctomycetota</taxon>
        <taxon>Planctomycetia</taxon>
        <taxon>Planctomycetales</taxon>
        <taxon>Planctomycetaceae</taxon>
        <taxon>Gimesia</taxon>
    </lineage>
</organism>
<sequence>MELKIPRKWMWQFVMITCQRSTLCLLALFAACSENPASEEKVTVKASQPISDEDSWKVFYINDQRVGFSHSRYRVIEEKGSQVVIFQQDSHMELKRFGKPLSLELLMQTRESPNGDLLSYQFSIKNPPADPTISQGTVENGELKIDTSVANQVRQSKLKWQPTYHSPSYLERVFRKSPLKPGETQSFSILLPEHNQVTEVTLSAKKYETIELPDGSSDQCLHVVMQKSVMPGVNFDLYVNDGGAIIKESADFLGATMVGFQATEAEALRKKTDKQLDFSVQGLIKTDAVKNMHNTEKVVYQISLPEGDPAKLFPSSDLQQVKRRNEHQAEVTVFRAAVPKEFPESKVDAEYLSPSQFLQSDDPQIVKYAATAVQSETDPWKQARLLENFVYRNLKKKNFSTALASASEVARNMEGDCTEHAVLLAAMLRAQKLPSRVVVGFVYIPAVSSFVGHMWVEVFLDQRWIPLDATLGKGGIGGGHLKMSASSLTETAPAPLEIFLPILQSVGKLSIKVLDVSIPATP</sequence>
<dbReference type="SMART" id="SM00460">
    <property type="entry name" value="TGc"/>
    <property type="match status" value="1"/>
</dbReference>
<dbReference type="SUPFAM" id="SSF54001">
    <property type="entry name" value="Cysteine proteinases"/>
    <property type="match status" value="1"/>
</dbReference>
<dbReference type="InterPro" id="IPR002931">
    <property type="entry name" value="Transglutaminase-like"/>
</dbReference>
<dbReference type="EMBL" id="CP036343">
    <property type="protein sequence ID" value="QDT93978.1"/>
    <property type="molecule type" value="Genomic_DNA"/>
</dbReference>
<feature type="domain" description="Transglutaminase-like" evidence="1">
    <location>
        <begin position="409"/>
        <end position="471"/>
    </location>
</feature>
<dbReference type="KEGG" id="gax:Pan161_56650"/>
<evidence type="ECO:0000259" key="1">
    <source>
        <dbReference type="SMART" id="SM00460"/>
    </source>
</evidence>
<dbReference type="Pfam" id="PF01841">
    <property type="entry name" value="Transglut_core"/>
    <property type="match status" value="1"/>
</dbReference>
<dbReference type="PROSITE" id="PS51257">
    <property type="entry name" value="PROKAR_LIPOPROTEIN"/>
    <property type="match status" value="1"/>
</dbReference>
<dbReference type="InterPro" id="IPR038765">
    <property type="entry name" value="Papain-like_cys_pep_sf"/>
</dbReference>
<evidence type="ECO:0000313" key="2">
    <source>
        <dbReference type="EMBL" id="QDT93978.1"/>
    </source>
</evidence>
<dbReference type="Gene3D" id="3.10.620.30">
    <property type="match status" value="1"/>
</dbReference>
<dbReference type="PANTHER" id="PTHR33490">
    <property type="entry name" value="BLR5614 PROTEIN-RELATED"/>
    <property type="match status" value="1"/>
</dbReference>
<dbReference type="AlphaFoldDB" id="A0A517VLT6"/>
<reference evidence="2 3" key="1">
    <citation type="submission" date="2019-02" db="EMBL/GenBank/DDBJ databases">
        <title>Deep-cultivation of Planctomycetes and their phenomic and genomic characterization uncovers novel biology.</title>
        <authorList>
            <person name="Wiegand S."/>
            <person name="Jogler M."/>
            <person name="Boedeker C."/>
            <person name="Pinto D."/>
            <person name="Vollmers J."/>
            <person name="Rivas-Marin E."/>
            <person name="Kohn T."/>
            <person name="Peeters S.H."/>
            <person name="Heuer A."/>
            <person name="Rast P."/>
            <person name="Oberbeckmann S."/>
            <person name="Bunk B."/>
            <person name="Jeske O."/>
            <person name="Meyerdierks A."/>
            <person name="Storesund J.E."/>
            <person name="Kallscheuer N."/>
            <person name="Luecker S."/>
            <person name="Lage O.M."/>
            <person name="Pohl T."/>
            <person name="Merkel B.J."/>
            <person name="Hornburger P."/>
            <person name="Mueller R.-W."/>
            <person name="Bruemmer F."/>
            <person name="Labrenz M."/>
            <person name="Spormann A.M."/>
            <person name="Op den Camp H."/>
            <person name="Overmann J."/>
            <person name="Amann R."/>
            <person name="Jetten M.S.M."/>
            <person name="Mascher T."/>
            <person name="Medema M.H."/>
            <person name="Devos D.P."/>
            <person name="Kaster A.-K."/>
            <person name="Ovreas L."/>
            <person name="Rohde M."/>
            <person name="Galperin M.Y."/>
            <person name="Jogler C."/>
        </authorList>
    </citation>
    <scope>NUCLEOTIDE SEQUENCE [LARGE SCALE GENOMIC DNA]</scope>
    <source>
        <strain evidence="2 3">Pan161</strain>
    </source>
</reference>
<name>A0A517VLT6_9PLAN</name>